<dbReference type="InterPro" id="IPR036451">
    <property type="entry name" value="CblAdoTrfase-like_sf"/>
</dbReference>
<organism evidence="17 18">
    <name type="scientific">Sulfobacillus acidophilus (strain ATCC 700253 / DSM 10332 / NAL)</name>
    <dbReference type="NCBI Taxonomy" id="679936"/>
    <lineage>
        <taxon>Bacteria</taxon>
        <taxon>Bacillati</taxon>
        <taxon>Bacillota</taxon>
        <taxon>Clostridia</taxon>
        <taxon>Eubacteriales</taxon>
        <taxon>Clostridiales Family XVII. Incertae Sedis</taxon>
        <taxon>Sulfobacillus</taxon>
    </lineage>
</organism>
<evidence type="ECO:0000256" key="5">
    <source>
        <dbReference type="ARBA" id="ARBA00022573"/>
    </source>
</evidence>
<evidence type="ECO:0000256" key="13">
    <source>
        <dbReference type="ARBA" id="ARBA00048692"/>
    </source>
</evidence>
<evidence type="ECO:0000256" key="10">
    <source>
        <dbReference type="ARBA" id="ARBA00033334"/>
    </source>
</evidence>
<keyword evidence="18" id="KW-1185">Reference proteome</keyword>
<evidence type="ECO:0000256" key="8">
    <source>
        <dbReference type="ARBA" id="ARBA00022840"/>
    </source>
</evidence>
<dbReference type="NCBIfam" id="TIGR00636">
    <property type="entry name" value="PduO_Nterm"/>
    <property type="match status" value="1"/>
</dbReference>
<dbReference type="Proteomes" id="UP000005439">
    <property type="component" value="Chromosome"/>
</dbReference>
<dbReference type="Pfam" id="PF01923">
    <property type="entry name" value="Cob_adeno_trans"/>
    <property type="match status" value="1"/>
</dbReference>
<dbReference type="UniPathway" id="UPA00148">
    <property type="reaction ID" value="UER00233"/>
</dbReference>
<comment type="similarity">
    <text evidence="2 14">Belongs to the Cob(I)alamin adenosyltransferase family.</text>
</comment>
<dbReference type="GO" id="GO:0005524">
    <property type="term" value="F:ATP binding"/>
    <property type="evidence" value="ECO:0007669"/>
    <property type="project" value="UniProtKB-UniRule"/>
</dbReference>
<dbReference type="Gene3D" id="1.20.1200.10">
    <property type="entry name" value="Cobalamin adenosyltransferase-like"/>
    <property type="match status" value="1"/>
</dbReference>
<proteinExistence type="inferred from homology"/>
<evidence type="ECO:0000256" key="2">
    <source>
        <dbReference type="ARBA" id="ARBA00007487"/>
    </source>
</evidence>
<evidence type="ECO:0000256" key="1">
    <source>
        <dbReference type="ARBA" id="ARBA00005121"/>
    </source>
</evidence>
<evidence type="ECO:0000256" key="15">
    <source>
        <dbReference type="SAM" id="MobiDB-lite"/>
    </source>
</evidence>
<sequence length="198" mass="22632">MSRIYTRQGDHGQTRLGTGEKVSKHHVRVAAYGSLYELNSMLGHARALLTVYRPDRPDPLWTQFEAFLTELMHQLFMVGHDLSGGHKNISVATQESDTQILEQWIDHWRSILPPWKPFTLPEGSIPGTALYQATTVCRRAEREIYRLNQEEPVARPVLMFVNRLSDFLFMAARYVNEVLGSSESPVRNPRLFPPSPTS</sequence>
<evidence type="ECO:0000256" key="9">
    <source>
        <dbReference type="ARBA" id="ARBA00031529"/>
    </source>
</evidence>
<evidence type="ECO:0000256" key="11">
    <source>
        <dbReference type="ARBA" id="ARBA00033354"/>
    </source>
</evidence>
<evidence type="ECO:0000313" key="17">
    <source>
        <dbReference type="EMBL" id="AEW05998.1"/>
    </source>
</evidence>
<dbReference type="HOGENOM" id="CLU_083486_0_1_9"/>
<reference evidence="17 18" key="2">
    <citation type="journal article" date="2012" name="Stand. Genomic Sci.">
        <title>Complete genome sequence of the moderately thermophilic mineral-sulfide-oxidizing firmicute Sulfobacillus acidophilus type strain (NAL(T)).</title>
        <authorList>
            <person name="Anderson I."/>
            <person name="Chertkov O."/>
            <person name="Chen A."/>
            <person name="Saunders E."/>
            <person name="Lapidus A."/>
            <person name="Nolan M."/>
            <person name="Lucas S."/>
            <person name="Hammon N."/>
            <person name="Deshpande S."/>
            <person name="Cheng J.F."/>
            <person name="Han C."/>
            <person name="Tapia R."/>
            <person name="Goodwin L.A."/>
            <person name="Pitluck S."/>
            <person name="Liolios K."/>
            <person name="Pagani I."/>
            <person name="Ivanova N."/>
            <person name="Mikhailova N."/>
            <person name="Pati A."/>
            <person name="Palaniappan K."/>
            <person name="Land M."/>
            <person name="Pan C."/>
            <person name="Rohde M."/>
            <person name="Pukall R."/>
            <person name="Goker M."/>
            <person name="Detter J.C."/>
            <person name="Woyke T."/>
            <person name="Bristow J."/>
            <person name="Eisen J.A."/>
            <person name="Markowitz V."/>
            <person name="Hugenholtz P."/>
            <person name="Kyrpides N.C."/>
            <person name="Klenk H.P."/>
            <person name="Mavromatis K."/>
        </authorList>
    </citation>
    <scope>NUCLEOTIDE SEQUENCE [LARGE SCALE GENOMIC DNA]</scope>
    <source>
        <strain evidence="18">ATCC 700253 / DSM 10332 / NAL</strain>
    </source>
</reference>
<dbReference type="InterPro" id="IPR029499">
    <property type="entry name" value="PduO-typ"/>
</dbReference>
<dbReference type="GO" id="GO:0009236">
    <property type="term" value="P:cobalamin biosynthetic process"/>
    <property type="evidence" value="ECO:0007669"/>
    <property type="project" value="UniProtKB-UniRule"/>
</dbReference>
<dbReference type="EMBL" id="CP003179">
    <property type="protein sequence ID" value="AEW05998.1"/>
    <property type="molecule type" value="Genomic_DNA"/>
</dbReference>
<evidence type="ECO:0000256" key="3">
    <source>
        <dbReference type="ARBA" id="ARBA00012454"/>
    </source>
</evidence>
<comment type="catalytic activity">
    <reaction evidence="12 14">
        <text>2 cob(II)yrinate a,c diamide + reduced [electron-transfer flavoprotein] + 2 ATP = 2 adenosylcob(III)yrinate a,c-diamide + 2 triphosphate + oxidized [electron-transfer flavoprotein] + 3 H(+)</text>
        <dbReference type="Rhea" id="RHEA:11528"/>
        <dbReference type="Rhea" id="RHEA-COMP:10685"/>
        <dbReference type="Rhea" id="RHEA-COMP:10686"/>
        <dbReference type="ChEBI" id="CHEBI:15378"/>
        <dbReference type="ChEBI" id="CHEBI:18036"/>
        <dbReference type="ChEBI" id="CHEBI:30616"/>
        <dbReference type="ChEBI" id="CHEBI:57692"/>
        <dbReference type="ChEBI" id="CHEBI:58307"/>
        <dbReference type="ChEBI" id="CHEBI:58503"/>
        <dbReference type="ChEBI" id="CHEBI:58537"/>
        <dbReference type="EC" id="2.5.1.17"/>
    </reaction>
</comment>
<evidence type="ECO:0000256" key="7">
    <source>
        <dbReference type="ARBA" id="ARBA00022741"/>
    </source>
</evidence>
<evidence type="ECO:0000256" key="6">
    <source>
        <dbReference type="ARBA" id="ARBA00022679"/>
    </source>
</evidence>
<keyword evidence="8 14" id="KW-0067">ATP-binding</keyword>
<protein>
    <recommendedName>
        <fullName evidence="4 14">Corrinoid adenosyltransferase</fullName>
        <ecNumber evidence="3 14">2.5.1.17</ecNumber>
    </recommendedName>
    <alternativeName>
        <fullName evidence="9 14">Cob(II)alamin adenosyltransferase</fullName>
    </alternativeName>
    <alternativeName>
        <fullName evidence="11 14">Cob(II)yrinic acid a,c-diamide adenosyltransferase</fullName>
    </alternativeName>
    <alternativeName>
        <fullName evidence="10 14">Cobinamide/cobalamin adenosyltransferase</fullName>
    </alternativeName>
</protein>
<dbReference type="PANTHER" id="PTHR12213">
    <property type="entry name" value="CORRINOID ADENOSYLTRANSFERASE"/>
    <property type="match status" value="1"/>
</dbReference>
<reference evidence="18" key="1">
    <citation type="submission" date="2011-12" db="EMBL/GenBank/DDBJ databases">
        <title>The complete genome of chromosome of Sulfobacillus acidophilus DSM 10332.</title>
        <authorList>
            <person name="Lucas S."/>
            <person name="Han J."/>
            <person name="Lapidus A."/>
            <person name="Bruce D."/>
            <person name="Goodwin L."/>
            <person name="Pitluck S."/>
            <person name="Peters L."/>
            <person name="Kyrpides N."/>
            <person name="Mavromatis K."/>
            <person name="Ivanova N."/>
            <person name="Mikhailova N."/>
            <person name="Chertkov O."/>
            <person name="Saunders E."/>
            <person name="Detter J.C."/>
            <person name="Tapia R."/>
            <person name="Han C."/>
            <person name="Land M."/>
            <person name="Hauser L."/>
            <person name="Markowitz V."/>
            <person name="Cheng J.-F."/>
            <person name="Hugenholtz P."/>
            <person name="Woyke T."/>
            <person name="Wu D."/>
            <person name="Pukall R."/>
            <person name="Gehrich-Schroeter G."/>
            <person name="Schneider S."/>
            <person name="Klenk H.-P."/>
            <person name="Eisen J.A."/>
        </authorList>
    </citation>
    <scope>NUCLEOTIDE SEQUENCE [LARGE SCALE GENOMIC DNA]</scope>
    <source>
        <strain evidence="18">ATCC 700253 / DSM 10332 / NAL</strain>
    </source>
</reference>
<dbReference type="PANTHER" id="PTHR12213:SF0">
    <property type="entry name" value="CORRINOID ADENOSYLTRANSFERASE MMAB"/>
    <property type="match status" value="1"/>
</dbReference>
<feature type="domain" description="Cobalamin adenosyltransferase-like" evidence="16">
    <location>
        <begin position="4"/>
        <end position="175"/>
    </location>
</feature>
<dbReference type="SUPFAM" id="SSF89028">
    <property type="entry name" value="Cobalamin adenosyltransferase-like"/>
    <property type="match status" value="1"/>
</dbReference>
<keyword evidence="5 14" id="KW-0169">Cobalamin biosynthesis</keyword>
<dbReference type="KEGG" id="sap:Sulac_2536"/>
<evidence type="ECO:0000259" key="16">
    <source>
        <dbReference type="Pfam" id="PF01923"/>
    </source>
</evidence>
<gene>
    <name evidence="17" type="ordered locus">Sulac_2536</name>
</gene>
<feature type="region of interest" description="Disordered" evidence="15">
    <location>
        <begin position="1"/>
        <end position="21"/>
    </location>
</feature>
<dbReference type="STRING" id="679936.Sulac_2536"/>
<keyword evidence="6 14" id="KW-0808">Transferase</keyword>
<comment type="catalytic activity">
    <reaction evidence="13 14">
        <text>2 cob(II)alamin + reduced [electron-transfer flavoprotein] + 2 ATP = 2 adenosylcob(III)alamin + 2 triphosphate + oxidized [electron-transfer flavoprotein] + 3 H(+)</text>
        <dbReference type="Rhea" id="RHEA:28671"/>
        <dbReference type="Rhea" id="RHEA-COMP:10685"/>
        <dbReference type="Rhea" id="RHEA-COMP:10686"/>
        <dbReference type="ChEBI" id="CHEBI:15378"/>
        <dbReference type="ChEBI" id="CHEBI:16304"/>
        <dbReference type="ChEBI" id="CHEBI:18036"/>
        <dbReference type="ChEBI" id="CHEBI:18408"/>
        <dbReference type="ChEBI" id="CHEBI:30616"/>
        <dbReference type="ChEBI" id="CHEBI:57692"/>
        <dbReference type="ChEBI" id="CHEBI:58307"/>
        <dbReference type="EC" id="2.5.1.17"/>
    </reaction>
</comment>
<name>G8TWK9_SULAD</name>
<dbReference type="PATRIC" id="fig|679936.5.peg.2624"/>
<evidence type="ECO:0000313" key="18">
    <source>
        <dbReference type="Proteomes" id="UP000005439"/>
    </source>
</evidence>
<dbReference type="InterPro" id="IPR016030">
    <property type="entry name" value="CblAdoTrfase-like"/>
</dbReference>
<keyword evidence="7 14" id="KW-0547">Nucleotide-binding</keyword>
<dbReference type="AlphaFoldDB" id="G8TWK9"/>
<evidence type="ECO:0000256" key="4">
    <source>
        <dbReference type="ARBA" id="ARBA00020963"/>
    </source>
</evidence>
<accession>G8TWK9</accession>
<comment type="pathway">
    <text evidence="1 14">Cofactor biosynthesis; adenosylcobalamin biosynthesis; adenosylcobalamin from cob(II)yrinate a,c-diamide: step 2/7.</text>
</comment>
<dbReference type="EC" id="2.5.1.17" evidence="3 14"/>
<evidence type="ECO:0000256" key="12">
    <source>
        <dbReference type="ARBA" id="ARBA00048555"/>
    </source>
</evidence>
<evidence type="ECO:0000256" key="14">
    <source>
        <dbReference type="RuleBase" id="RU366026"/>
    </source>
</evidence>
<dbReference type="GO" id="GO:0008817">
    <property type="term" value="F:corrinoid adenosyltransferase activity"/>
    <property type="evidence" value="ECO:0007669"/>
    <property type="project" value="UniProtKB-UniRule"/>
</dbReference>